<dbReference type="Proteomes" id="UP001462502">
    <property type="component" value="Unassembled WGS sequence"/>
</dbReference>
<evidence type="ECO:0000256" key="1">
    <source>
        <dbReference type="SAM" id="Phobius"/>
    </source>
</evidence>
<evidence type="ECO:0000313" key="3">
    <source>
        <dbReference type="EMBL" id="MEO9383743.1"/>
    </source>
</evidence>
<dbReference type="EMBL" id="JBDXMI010000001">
    <property type="protein sequence ID" value="MEO9383743.1"/>
    <property type="molecule type" value="Genomic_DNA"/>
</dbReference>
<dbReference type="PANTHER" id="PTHR40547:SF1">
    <property type="entry name" value="SLL0298 PROTEIN"/>
    <property type="match status" value="1"/>
</dbReference>
<keyword evidence="1" id="KW-0812">Transmembrane</keyword>
<organism evidence="3 4">
    <name type="scientific">Chromobacterium phragmitis</name>
    <dbReference type="NCBI Taxonomy" id="2202141"/>
    <lineage>
        <taxon>Bacteria</taxon>
        <taxon>Pseudomonadati</taxon>
        <taxon>Pseudomonadota</taxon>
        <taxon>Betaproteobacteria</taxon>
        <taxon>Neisseriales</taxon>
        <taxon>Chromobacteriaceae</taxon>
        <taxon>Chromobacterium</taxon>
    </lineage>
</organism>
<evidence type="ECO:0000313" key="4">
    <source>
        <dbReference type="Proteomes" id="UP001462502"/>
    </source>
</evidence>
<gene>
    <name evidence="3" type="ORF">ABI908_06375</name>
</gene>
<feature type="transmembrane region" description="Helical" evidence="1">
    <location>
        <begin position="83"/>
        <end position="102"/>
    </location>
</feature>
<dbReference type="RefSeq" id="WP_347949735.1">
    <property type="nucleotide sequence ID" value="NZ_JBDXMI010000001.1"/>
</dbReference>
<keyword evidence="4" id="KW-1185">Reference proteome</keyword>
<dbReference type="InterPro" id="IPR018639">
    <property type="entry name" value="DUF2062"/>
</dbReference>
<comment type="caution">
    <text evidence="3">The sequence shown here is derived from an EMBL/GenBank/DDBJ whole genome shotgun (WGS) entry which is preliminary data.</text>
</comment>
<dbReference type="PANTHER" id="PTHR40547">
    <property type="entry name" value="SLL0298 PROTEIN"/>
    <property type="match status" value="1"/>
</dbReference>
<protein>
    <submittedName>
        <fullName evidence="3">DUF2062 domain-containing protein</fullName>
    </submittedName>
</protein>
<accession>A0ABV0IR24</accession>
<name>A0ABV0IR24_9NEIS</name>
<keyword evidence="1" id="KW-0472">Membrane</keyword>
<sequence>MTWLKRKMRRFSAARHDWFARPGMRQLAPYLDRPAYWSFNRRKVAMGVAVGLYSGVMPVMPGFTQKATALVLALMLRVNLPAAMVVSLYSNPLTVLPLYYLAYCYGRWLLGSDAGATMTAPPGLLALGPAAWARQTLGWLMELGWPLLVGMPALGVTLGAAGYLATRVLWRWAVVSAWKNRKAKCGSH</sequence>
<evidence type="ECO:0000259" key="2">
    <source>
        <dbReference type="Pfam" id="PF09835"/>
    </source>
</evidence>
<dbReference type="Pfam" id="PF09835">
    <property type="entry name" value="DUF2062"/>
    <property type="match status" value="1"/>
</dbReference>
<feature type="transmembrane region" description="Helical" evidence="1">
    <location>
        <begin position="114"/>
        <end position="133"/>
    </location>
</feature>
<feature type="domain" description="DUF2062" evidence="2">
    <location>
        <begin position="25"/>
        <end position="179"/>
    </location>
</feature>
<keyword evidence="1" id="KW-1133">Transmembrane helix</keyword>
<feature type="transmembrane region" description="Helical" evidence="1">
    <location>
        <begin position="44"/>
        <end position="63"/>
    </location>
</feature>
<reference evidence="3 4" key="1">
    <citation type="submission" date="2024-05" db="EMBL/GenBank/DDBJ databases">
        <authorList>
            <person name="De Oliveira J.P."/>
            <person name="Noriler S.A."/>
            <person name="De Oliveira A.G."/>
            <person name="Sipoli D.S."/>
        </authorList>
    </citation>
    <scope>NUCLEOTIDE SEQUENCE [LARGE SCALE GENOMIC DNA]</scope>
    <source>
        <strain evidence="3 4">LABIM192</strain>
    </source>
</reference>
<feature type="transmembrane region" description="Helical" evidence="1">
    <location>
        <begin position="145"/>
        <end position="165"/>
    </location>
</feature>
<proteinExistence type="predicted"/>